<keyword evidence="6" id="KW-0418">Kinase</keyword>
<dbReference type="SMART" id="SM00387">
    <property type="entry name" value="HATPase_c"/>
    <property type="match status" value="1"/>
</dbReference>
<dbReference type="InterPro" id="IPR005467">
    <property type="entry name" value="His_kinase_dom"/>
</dbReference>
<dbReference type="PROSITE" id="PS50109">
    <property type="entry name" value="HIS_KIN"/>
    <property type="match status" value="1"/>
</dbReference>
<dbReference type="AlphaFoldDB" id="A0A0G3XIF1"/>
<dbReference type="GO" id="GO:0000160">
    <property type="term" value="P:phosphorelay signal transduction system"/>
    <property type="evidence" value="ECO:0007669"/>
    <property type="project" value="UniProtKB-KW"/>
</dbReference>
<dbReference type="KEGG" id="cna:AB433_17395"/>
<organism evidence="9 10">
    <name type="scientific">Croceicoccus naphthovorans</name>
    <dbReference type="NCBI Taxonomy" id="1348774"/>
    <lineage>
        <taxon>Bacteria</taxon>
        <taxon>Pseudomonadati</taxon>
        <taxon>Pseudomonadota</taxon>
        <taxon>Alphaproteobacteria</taxon>
        <taxon>Sphingomonadales</taxon>
        <taxon>Erythrobacteraceae</taxon>
        <taxon>Croceicoccus</taxon>
    </lineage>
</organism>
<keyword evidence="4" id="KW-0808">Transferase</keyword>
<dbReference type="RefSeq" id="WP_047822826.1">
    <property type="nucleotide sequence ID" value="NZ_CP011770.1"/>
</dbReference>
<dbReference type="Pfam" id="PF02518">
    <property type="entry name" value="HATPase_c"/>
    <property type="match status" value="1"/>
</dbReference>
<dbReference type="Pfam" id="PF19191">
    <property type="entry name" value="HEF_HK"/>
    <property type="match status" value="1"/>
</dbReference>
<name>A0A0G3XIF1_9SPHN</name>
<keyword evidence="8" id="KW-0902">Two-component regulatory system</keyword>
<evidence type="ECO:0000256" key="1">
    <source>
        <dbReference type="ARBA" id="ARBA00000085"/>
    </source>
</evidence>
<dbReference type="Gene3D" id="3.30.565.10">
    <property type="entry name" value="Histidine kinase-like ATPase, C-terminal domain"/>
    <property type="match status" value="2"/>
</dbReference>
<dbReference type="InterPro" id="IPR036890">
    <property type="entry name" value="HATPase_C_sf"/>
</dbReference>
<evidence type="ECO:0000256" key="4">
    <source>
        <dbReference type="ARBA" id="ARBA00022679"/>
    </source>
</evidence>
<dbReference type="InterPro" id="IPR043836">
    <property type="entry name" value="DHp"/>
</dbReference>
<sequence length="806" mass="92343">MFKVSARTVLELGSELISSDAIAFYELIKNGVDAGTKDGVTIKFKVVLARRDYLELRHTVNRLRNMPDNGNHAEDEFDFEEALAELLDETRARLFSDAGKLYDRAIEFLENIDDLDEYDAALEEIDALNQVTVSDTGSGMSLEQLETVFLVLGTKSRKEEVDTAFEDGVSEAPYLGEKGIGRLSAMRLGDRLTVRTAREEDETFNILDIDWTDFEDPQKMIEDVTIEPRVGGEKPQPDYSGTDIRVRRLKANWDRNRVERLAVDDFSLLANPIGKSKRHRIAIFWNGERINFARLDKNFLSHAHATLKGEYKIRDGSPELTLRMELVNLGFEHPVEHQIETLKFDDLLAALVGLRQKRSRENKRDVNAAALTDVGPFNFELYWFNRATLRKGRSTGDYQALRKLLDQWMGVRLYRDGFRVYPYGTEDDDWLELDRTALRAKGYALNRIQFVGQVDIGRFSNPHLIDQTNREGLRHTPEEAVLKEAIQLAVDRLRDEMKRVENAFKKNKPRVPTDPTRTKALEQRMKKAIRALARSADEDQREIVAEFEEMREEFSRYAAEARERILELEQDTDQMVAMAGVGLMVEVVAHELARSAEDALDTLNKLQRKNVPEEVRSRLESLRASMKAISKRLRILDPLSVSGRQRKEAFELDELVRDLLSAHEAQFDRHHVKLETHFPDRPVALKAVKGMVAQVIENLVSNSVYWMDIERERKLGFKPLLTIAVEDNPPRVRVTDNGPGISPEYAERVFDLFFSLKDKSRRRGLGLFIAREAAEHNGGALVIDTEIVNSEGRYTTFDYRVIGSDE</sequence>
<dbReference type="PATRIC" id="fig|1348774.3.peg.3657"/>
<evidence type="ECO:0000256" key="5">
    <source>
        <dbReference type="ARBA" id="ARBA00022741"/>
    </source>
</evidence>
<dbReference type="PANTHER" id="PTHR43065">
    <property type="entry name" value="SENSOR HISTIDINE KINASE"/>
    <property type="match status" value="1"/>
</dbReference>
<dbReference type="EMBL" id="CP011770">
    <property type="protein sequence ID" value="AKM11355.1"/>
    <property type="molecule type" value="Genomic_DNA"/>
</dbReference>
<evidence type="ECO:0000256" key="6">
    <source>
        <dbReference type="ARBA" id="ARBA00022777"/>
    </source>
</evidence>
<keyword evidence="5" id="KW-0547">Nucleotide-binding</keyword>
<dbReference type="Pfam" id="PF13589">
    <property type="entry name" value="HATPase_c_3"/>
    <property type="match status" value="1"/>
</dbReference>
<dbReference type="STRING" id="1348774.AB433_17395"/>
<evidence type="ECO:0000256" key="7">
    <source>
        <dbReference type="ARBA" id="ARBA00022840"/>
    </source>
</evidence>
<dbReference type="EC" id="2.7.13.3" evidence="2"/>
<dbReference type="SUPFAM" id="SSF55874">
    <property type="entry name" value="ATPase domain of HSP90 chaperone/DNA topoisomerase II/histidine kinase"/>
    <property type="match status" value="2"/>
</dbReference>
<dbReference type="InterPro" id="IPR004358">
    <property type="entry name" value="Sig_transdc_His_kin-like_C"/>
</dbReference>
<evidence type="ECO:0000256" key="2">
    <source>
        <dbReference type="ARBA" id="ARBA00012438"/>
    </source>
</evidence>
<accession>A0A0G3XIF1</accession>
<evidence type="ECO:0000256" key="8">
    <source>
        <dbReference type="ARBA" id="ARBA00023012"/>
    </source>
</evidence>
<dbReference type="GO" id="GO:0004673">
    <property type="term" value="F:protein histidine kinase activity"/>
    <property type="evidence" value="ECO:0007669"/>
    <property type="project" value="UniProtKB-EC"/>
</dbReference>
<dbReference type="InterPro" id="IPR003594">
    <property type="entry name" value="HATPase_dom"/>
</dbReference>
<dbReference type="GO" id="GO:0005524">
    <property type="term" value="F:ATP binding"/>
    <property type="evidence" value="ECO:0007669"/>
    <property type="project" value="UniProtKB-KW"/>
</dbReference>
<dbReference type="PRINTS" id="PR00344">
    <property type="entry name" value="BCTRLSENSOR"/>
</dbReference>
<evidence type="ECO:0000313" key="9">
    <source>
        <dbReference type="EMBL" id="AKM11355.1"/>
    </source>
</evidence>
<keyword evidence="10" id="KW-1185">Reference proteome</keyword>
<dbReference type="OrthoDB" id="9816482at2"/>
<protein>
    <recommendedName>
        <fullName evidence="2">histidine kinase</fullName>
        <ecNumber evidence="2">2.7.13.3</ecNumber>
    </recommendedName>
</protein>
<reference evidence="9 10" key="1">
    <citation type="submission" date="2015-06" db="EMBL/GenBank/DDBJ databases">
        <authorList>
            <person name="Zeng Y."/>
            <person name="Huang Y."/>
        </authorList>
    </citation>
    <scope>NUCLEOTIDE SEQUENCE [LARGE SCALE GENOMIC DNA]</scope>
    <source>
        <strain evidence="9 10">PQ-2</strain>
    </source>
</reference>
<keyword evidence="7" id="KW-0067">ATP-binding</keyword>
<keyword evidence="3" id="KW-0597">Phosphoprotein</keyword>
<dbReference type="Proteomes" id="UP000035287">
    <property type="component" value="Chromosome"/>
</dbReference>
<dbReference type="PANTHER" id="PTHR43065:SF10">
    <property type="entry name" value="PEROXIDE STRESS-ACTIVATED HISTIDINE KINASE MAK3"/>
    <property type="match status" value="1"/>
</dbReference>
<evidence type="ECO:0000256" key="3">
    <source>
        <dbReference type="ARBA" id="ARBA00022553"/>
    </source>
</evidence>
<evidence type="ECO:0000313" key="10">
    <source>
        <dbReference type="Proteomes" id="UP000035287"/>
    </source>
</evidence>
<proteinExistence type="predicted"/>
<comment type="catalytic activity">
    <reaction evidence="1">
        <text>ATP + protein L-histidine = ADP + protein N-phospho-L-histidine.</text>
        <dbReference type="EC" id="2.7.13.3"/>
    </reaction>
</comment>
<gene>
    <name evidence="9" type="ORF">AB433_17395</name>
</gene>